<evidence type="ECO:0000313" key="5">
    <source>
        <dbReference type="Proteomes" id="UP000518300"/>
    </source>
</evidence>
<dbReference type="Proteomes" id="UP000518300">
    <property type="component" value="Unassembled WGS sequence"/>
</dbReference>
<dbReference type="InterPro" id="IPR029058">
    <property type="entry name" value="AB_hydrolase_fold"/>
</dbReference>
<dbReference type="SUPFAM" id="SSF53474">
    <property type="entry name" value="alpha/beta-Hydrolases"/>
    <property type="match status" value="1"/>
</dbReference>
<accession>A0A848LES2</accession>
<keyword evidence="2" id="KW-0732">Signal</keyword>
<comment type="caution">
    <text evidence="4">The sequence shown here is derived from an EMBL/GenBank/DDBJ whole genome shotgun (WGS) entry which is preliminary data.</text>
</comment>
<comment type="similarity">
    <text evidence="1">Belongs to the peptidase S33 family.</text>
</comment>
<reference evidence="4 5" key="1">
    <citation type="submission" date="2020-04" db="EMBL/GenBank/DDBJ databases">
        <title>Draft genome of Pyxidicoccus fallax type strain.</title>
        <authorList>
            <person name="Whitworth D.E."/>
        </authorList>
    </citation>
    <scope>NUCLEOTIDE SEQUENCE [LARGE SCALE GENOMIC DNA]</scope>
    <source>
        <strain evidence="4 5">DSM 14698</strain>
    </source>
</reference>
<evidence type="ECO:0000313" key="4">
    <source>
        <dbReference type="EMBL" id="NMO17247.1"/>
    </source>
</evidence>
<sequence length="497" mass="54735">MGPSAPSLAQEDAAERRRNEPIVWSPCPESYEGAECTTVALPLDHHRPRGETLPLFVARKLSGVPNAPQLWILDGGPGGSGQTLYLGRAAQLAAMMPGVDLYFPAHRGTGNSAGLTCAGEALESPNGGELSPEEWPDCLAEVRARWGEKLAHFNVTQAAMDLGTLIERVRGRNQRVFLYGLSYGTYWAWRYLEFFPHQADGVIQDSVVSPVEVFQSRSDLEFDPAARGYAALCAQDADCRARLGPDPWARLQSISSMVARGHCAEAGFTPSLLRRSLAGLFMTWRTRVFSLAIPYRLERCEPADVQALRNFLRIYFEPFELYGFSHVLEANISFSELWESPAPSPATLRQRAESALFSLDWGVDRADISAQWPTYSSRYATRWPRVKVPLLMMNGTLDPMTTHESAVVATRHYRAPNQTFVTFPRVGHSVGFNSPTTLPGSPECGLLVAASFIQNPHAPPDTSCLAAMQPVPFENRSRARGFFGAAYTSAWDNPGVP</sequence>
<evidence type="ECO:0000256" key="3">
    <source>
        <dbReference type="ARBA" id="ARBA00022801"/>
    </source>
</evidence>
<keyword evidence="5" id="KW-1185">Reference proteome</keyword>
<dbReference type="EMBL" id="JABBJJ010000092">
    <property type="protein sequence ID" value="NMO17247.1"/>
    <property type="molecule type" value="Genomic_DNA"/>
</dbReference>
<dbReference type="PANTHER" id="PTHR43248:SF29">
    <property type="entry name" value="TRIPEPTIDYL AMINOPEPTIDASE"/>
    <property type="match status" value="1"/>
</dbReference>
<dbReference type="PANTHER" id="PTHR43248">
    <property type="entry name" value="2-SUCCINYL-6-HYDROXY-2,4-CYCLOHEXADIENE-1-CARBOXYLATE SYNTHASE"/>
    <property type="match status" value="1"/>
</dbReference>
<proteinExistence type="inferred from homology"/>
<evidence type="ECO:0000256" key="2">
    <source>
        <dbReference type="ARBA" id="ARBA00022729"/>
    </source>
</evidence>
<name>A0A848LES2_9BACT</name>
<dbReference type="Gene3D" id="3.40.50.1820">
    <property type="entry name" value="alpha/beta hydrolase"/>
    <property type="match status" value="1"/>
</dbReference>
<dbReference type="AlphaFoldDB" id="A0A848LES2"/>
<evidence type="ECO:0000256" key="1">
    <source>
        <dbReference type="ARBA" id="ARBA00010088"/>
    </source>
</evidence>
<protein>
    <submittedName>
        <fullName evidence="4">Alpha/beta fold hydrolase</fullName>
    </submittedName>
</protein>
<dbReference type="GO" id="GO:0016787">
    <property type="term" value="F:hydrolase activity"/>
    <property type="evidence" value="ECO:0007669"/>
    <property type="project" value="UniProtKB-KW"/>
</dbReference>
<keyword evidence="3 4" id="KW-0378">Hydrolase</keyword>
<organism evidence="4 5">
    <name type="scientific">Pyxidicoccus fallax</name>
    <dbReference type="NCBI Taxonomy" id="394095"/>
    <lineage>
        <taxon>Bacteria</taxon>
        <taxon>Pseudomonadati</taxon>
        <taxon>Myxococcota</taxon>
        <taxon>Myxococcia</taxon>
        <taxon>Myxococcales</taxon>
        <taxon>Cystobacterineae</taxon>
        <taxon>Myxococcaceae</taxon>
        <taxon>Pyxidicoccus</taxon>
    </lineage>
</organism>
<gene>
    <name evidence="4" type="ORF">HG543_20630</name>
</gene>
<dbReference type="InterPro" id="IPR051601">
    <property type="entry name" value="Serine_prot/Carboxylest_S33"/>
</dbReference>